<evidence type="ECO:0000313" key="2">
    <source>
        <dbReference type="Proteomes" id="UP000683925"/>
    </source>
</evidence>
<comment type="caution">
    <text evidence="1">The sequence shown here is derived from an EMBL/GenBank/DDBJ whole genome shotgun (WGS) entry which is preliminary data.</text>
</comment>
<name>A0A8S1THC5_PAROT</name>
<keyword evidence="2" id="KW-1185">Reference proteome</keyword>
<organism evidence="1 2">
    <name type="scientific">Paramecium octaurelia</name>
    <dbReference type="NCBI Taxonomy" id="43137"/>
    <lineage>
        <taxon>Eukaryota</taxon>
        <taxon>Sar</taxon>
        <taxon>Alveolata</taxon>
        <taxon>Ciliophora</taxon>
        <taxon>Intramacronucleata</taxon>
        <taxon>Oligohymenophorea</taxon>
        <taxon>Peniculida</taxon>
        <taxon>Parameciidae</taxon>
        <taxon>Paramecium</taxon>
    </lineage>
</organism>
<proteinExistence type="predicted"/>
<evidence type="ECO:0000313" key="1">
    <source>
        <dbReference type="EMBL" id="CAD8150626.1"/>
    </source>
</evidence>
<reference evidence="1" key="1">
    <citation type="submission" date="2021-01" db="EMBL/GenBank/DDBJ databases">
        <authorList>
            <consortium name="Genoscope - CEA"/>
            <person name="William W."/>
        </authorList>
    </citation>
    <scope>NUCLEOTIDE SEQUENCE</scope>
</reference>
<dbReference type="AlphaFoldDB" id="A0A8S1THC5"/>
<gene>
    <name evidence="1" type="ORF">POCTA_138.1.T0240034</name>
</gene>
<protein>
    <submittedName>
        <fullName evidence="1">Uncharacterized protein</fullName>
    </submittedName>
</protein>
<sequence length="216" mass="25119">MRSNVTTQKKHNSLDKISEMIHINQRYQQSNFGQKVQISRCDQLFKTHLSTVFSSFNQKYYKINKQIEISTKFTIRGRIIKSKRKVVNVKIIIISVFAKKPFQKIGKILITFEILNLSKYCCAGIGFEDITKKYYYQQTGIGREYLIQSSESYLIRNDGTSFSDDNKVVNCKQSSFTFLIMISQLLKQVLKINTLNGLKRIIHKQLLQSSNILKVV</sequence>
<dbReference type="EMBL" id="CAJJDP010000024">
    <property type="protein sequence ID" value="CAD8150626.1"/>
    <property type="molecule type" value="Genomic_DNA"/>
</dbReference>
<accession>A0A8S1THC5</accession>
<dbReference type="Proteomes" id="UP000683925">
    <property type="component" value="Unassembled WGS sequence"/>
</dbReference>